<dbReference type="AlphaFoldDB" id="A0A484M1W7"/>
<dbReference type="Pfam" id="PF00098">
    <property type="entry name" value="zf-CCHC"/>
    <property type="match status" value="1"/>
</dbReference>
<keyword evidence="1" id="KW-0863">Zinc-finger</keyword>
<dbReference type="GO" id="GO:0008270">
    <property type="term" value="F:zinc ion binding"/>
    <property type="evidence" value="ECO:0007669"/>
    <property type="project" value="UniProtKB-KW"/>
</dbReference>
<dbReference type="PANTHER" id="PTHR31635">
    <property type="entry name" value="REVERSE TRANSCRIPTASE DOMAIN-CONTAINING PROTEIN-RELATED"/>
    <property type="match status" value="1"/>
</dbReference>
<evidence type="ECO:0000256" key="2">
    <source>
        <dbReference type="SAM" id="MobiDB-lite"/>
    </source>
</evidence>
<dbReference type="PANTHER" id="PTHR31635:SF196">
    <property type="entry name" value="REVERSE TRANSCRIPTASE DOMAIN-CONTAINING PROTEIN-RELATED"/>
    <property type="match status" value="1"/>
</dbReference>
<dbReference type="OrthoDB" id="1748934at2759"/>
<proteinExistence type="predicted"/>
<keyword evidence="1" id="KW-0479">Metal-binding</keyword>
<dbReference type="InterPro" id="IPR000477">
    <property type="entry name" value="RT_dom"/>
</dbReference>
<name>A0A484M1W7_9ASTE</name>
<dbReference type="SUPFAM" id="SSF57756">
    <property type="entry name" value="Retrovirus zinc finger-like domains"/>
    <property type="match status" value="1"/>
</dbReference>
<feature type="region of interest" description="Disordered" evidence="2">
    <location>
        <begin position="674"/>
        <end position="727"/>
    </location>
</feature>
<keyword evidence="5" id="KW-1185">Reference proteome</keyword>
<sequence>MRGLTSKLQATKTALKVWNQTTFGNIFLNLKNLEQEAIQAQQLFETDTTYFNRTSAQLANAKLIKAVNMEVDYWRQKANIRWLDKGDANSKLFQAYAKGKRKKLSIKHIITSGGRGISSPNEIKEEAIQHFQKLYTFNHTPSHSIITSLIPKVITKEDNMMLSAIPNINEVKKVVWELNGDSASGPDGFNGNFFKTCWETIKNDVLIASQEFFLGRPIPCAYKSTYLTLIPKTLNPKRFDDYRPISLSTFMTKINTRILSNRLNTLLHKLISPEQVAFLKGRSIDDHILVAQEAIHIIDKKVYGGNTIVKIDMEKAFDKMEWSFIEGMLNSFGFSDQSINLLMANLKGTKLAFSSMENHVDSLKCPEELNKETPSPLSFISLQVKDSVGCSITMLTLTTSKDLMQAGGLGIRNLEKIQQAYSLKLWWKAQNDQSIWGPFVRAKYMRSGSIKEKITDSPSWKRICRVHAIGSAHSNISGGGATWSGGSFSLGSAYKIGEEGLPSSITNKFIWQETQIPKIKIFLWKCLNKSLPFPANLRRFNLALTSRCNLCQAGEDSLDHALLHCPCTAKVWEYFGHIPSAPPRRIGNQLRQHLIAWWLSGNSRSFKGNLKLILPGIISWVLWKARNTSIHEGKSATTASLIQQCFKLVQGWCWVNRNKKWLVKDEDFKAPESNVIQGGARGHFNRGRGNNRNKGPNRGYKNPNVSSSKGKGKFKPPQAKTHEKPKPSGECYKCGIKGHWANECRTAKHLVKLYQVSTKGKGKNVEANYADDINPILPKFDVSDFYMNDAEIGDEVAFGGTATV</sequence>
<dbReference type="EMBL" id="OOIL02002275">
    <property type="protein sequence ID" value="VFQ81998.1"/>
    <property type="molecule type" value="Genomic_DNA"/>
</dbReference>
<gene>
    <name evidence="4" type="ORF">CCAM_LOCUS23774</name>
</gene>
<evidence type="ECO:0000259" key="3">
    <source>
        <dbReference type="PROSITE" id="PS50158"/>
    </source>
</evidence>
<dbReference type="SMART" id="SM00343">
    <property type="entry name" value="ZnF_C2HC"/>
    <property type="match status" value="1"/>
</dbReference>
<dbReference type="InterPro" id="IPR001878">
    <property type="entry name" value="Znf_CCHC"/>
</dbReference>
<dbReference type="Pfam" id="PF00078">
    <property type="entry name" value="RVT_1"/>
    <property type="match status" value="1"/>
</dbReference>
<dbReference type="GO" id="GO:0003676">
    <property type="term" value="F:nucleic acid binding"/>
    <property type="evidence" value="ECO:0007669"/>
    <property type="project" value="InterPro"/>
</dbReference>
<protein>
    <recommendedName>
        <fullName evidence="3">CCHC-type domain-containing protein</fullName>
    </recommendedName>
</protein>
<dbReference type="PROSITE" id="PS50158">
    <property type="entry name" value="ZF_CCHC"/>
    <property type="match status" value="1"/>
</dbReference>
<dbReference type="Pfam" id="PF13966">
    <property type="entry name" value="zf-RVT"/>
    <property type="match status" value="1"/>
</dbReference>
<reference evidence="4 5" key="1">
    <citation type="submission" date="2018-04" db="EMBL/GenBank/DDBJ databases">
        <authorList>
            <person name="Vogel A."/>
        </authorList>
    </citation>
    <scope>NUCLEOTIDE SEQUENCE [LARGE SCALE GENOMIC DNA]</scope>
</reference>
<accession>A0A484M1W7</accession>
<evidence type="ECO:0000313" key="4">
    <source>
        <dbReference type="EMBL" id="VFQ81998.1"/>
    </source>
</evidence>
<dbReference type="InterPro" id="IPR026960">
    <property type="entry name" value="RVT-Znf"/>
</dbReference>
<dbReference type="CDD" id="cd01650">
    <property type="entry name" value="RT_nLTR_like"/>
    <property type="match status" value="1"/>
</dbReference>
<evidence type="ECO:0000256" key="1">
    <source>
        <dbReference type="PROSITE-ProRule" id="PRU00047"/>
    </source>
</evidence>
<feature type="domain" description="CCHC-type" evidence="3">
    <location>
        <begin position="731"/>
        <end position="745"/>
    </location>
</feature>
<organism evidence="4 5">
    <name type="scientific">Cuscuta campestris</name>
    <dbReference type="NCBI Taxonomy" id="132261"/>
    <lineage>
        <taxon>Eukaryota</taxon>
        <taxon>Viridiplantae</taxon>
        <taxon>Streptophyta</taxon>
        <taxon>Embryophyta</taxon>
        <taxon>Tracheophyta</taxon>
        <taxon>Spermatophyta</taxon>
        <taxon>Magnoliopsida</taxon>
        <taxon>eudicotyledons</taxon>
        <taxon>Gunneridae</taxon>
        <taxon>Pentapetalae</taxon>
        <taxon>asterids</taxon>
        <taxon>lamiids</taxon>
        <taxon>Solanales</taxon>
        <taxon>Convolvulaceae</taxon>
        <taxon>Cuscuteae</taxon>
        <taxon>Cuscuta</taxon>
        <taxon>Cuscuta subgen. Grammica</taxon>
        <taxon>Cuscuta sect. Cleistogrammica</taxon>
    </lineage>
</organism>
<dbReference type="InterPro" id="IPR036875">
    <property type="entry name" value="Znf_CCHC_sf"/>
</dbReference>
<evidence type="ECO:0000313" key="5">
    <source>
        <dbReference type="Proteomes" id="UP000595140"/>
    </source>
</evidence>
<dbReference type="Gene3D" id="4.10.60.10">
    <property type="entry name" value="Zinc finger, CCHC-type"/>
    <property type="match status" value="1"/>
</dbReference>
<keyword evidence="1" id="KW-0862">Zinc</keyword>
<dbReference type="Proteomes" id="UP000595140">
    <property type="component" value="Unassembled WGS sequence"/>
</dbReference>